<keyword evidence="1" id="KW-0812">Transmembrane</keyword>
<sequence>MTKLAITNKLTSGNFVAYLLIGLAIAIGILTRIISLFQYTTFDIGPAPDQIRDAFVYMKMLAGNFPTLGQSSSVGNYSLPPLYYYLVFPASWFGADPSLQVVPNGIFSFLAILLFMVLIYELLENIPSSKRLLLSGLAGVWYSLIFSEVFVSTFEWNVSPIPFFLFAFLLLYKRLLEGQASLAIQAWQWILYGISLAVIICLHSTTLFVMPIVFIGSIVVFLVKHRKRSNRWFLPGLGIASAIITLTPYWIGEISRRGSNTKKILALIFNRDGQENASSSIGYRLSRIVFNYLELGQQTYFTKFPWFYGSLGLIFLLLILFVGIAKFRGNKTILGSLISIWIIYLYAASNYQKEYVFHYKMVIFFAPILFTVLSLAYVDYKRKFIKQAITGFLTLGIVISCMSNLYFNYLYLDSKFGQHQTIAIPDVINILNQLPTGSTICDPQYIRWRTQYHVVHYLDTYITKKNFKLSKVCESGNYRIYPKLQYAFLDNNQWPQFNVINTKPFEQEAEQFLELPVAYIYRIKNNS</sequence>
<feature type="transmembrane region" description="Helical" evidence="1">
    <location>
        <begin position="332"/>
        <end position="349"/>
    </location>
</feature>
<feature type="transmembrane region" description="Helical" evidence="1">
    <location>
        <begin position="361"/>
        <end position="380"/>
    </location>
</feature>
<keyword evidence="1" id="KW-1133">Transmembrane helix</keyword>
<evidence type="ECO:0000313" key="3">
    <source>
        <dbReference type="Proteomes" id="UP000276103"/>
    </source>
</evidence>
<feature type="transmembrane region" description="Helical" evidence="1">
    <location>
        <begin position="132"/>
        <end position="151"/>
    </location>
</feature>
<reference evidence="2 3" key="1">
    <citation type="journal article" date="2019" name="Genome Biol. Evol.">
        <title>Day and night: Metabolic profiles and evolutionary relationships of six axenic non-marine cyanobacteria.</title>
        <authorList>
            <person name="Will S.E."/>
            <person name="Henke P."/>
            <person name="Boedeker C."/>
            <person name="Huang S."/>
            <person name="Brinkmann H."/>
            <person name="Rohde M."/>
            <person name="Jarek M."/>
            <person name="Friedl T."/>
            <person name="Seufert S."/>
            <person name="Schumacher M."/>
            <person name="Overmann J."/>
            <person name="Neumann-Schaal M."/>
            <person name="Petersen J."/>
        </authorList>
    </citation>
    <scope>NUCLEOTIDE SEQUENCE [LARGE SCALE GENOMIC DNA]</scope>
    <source>
        <strain evidence="2 3">SAG 1403-4b</strain>
    </source>
</reference>
<feature type="transmembrane region" description="Helical" evidence="1">
    <location>
        <begin position="392"/>
        <end position="412"/>
    </location>
</feature>
<feature type="transmembrane region" description="Helical" evidence="1">
    <location>
        <begin position="101"/>
        <end position="120"/>
    </location>
</feature>
<evidence type="ECO:0008006" key="4">
    <source>
        <dbReference type="Google" id="ProtNLM"/>
    </source>
</evidence>
<comment type="caution">
    <text evidence="2">The sequence shown here is derived from an EMBL/GenBank/DDBJ whole genome shotgun (WGS) entry which is preliminary data.</text>
</comment>
<evidence type="ECO:0000256" key="1">
    <source>
        <dbReference type="SAM" id="Phobius"/>
    </source>
</evidence>
<evidence type="ECO:0000313" key="2">
    <source>
        <dbReference type="EMBL" id="RUS95661.1"/>
    </source>
</evidence>
<keyword evidence="3" id="KW-1185">Reference proteome</keyword>
<dbReference type="RefSeq" id="WP_127054757.1">
    <property type="nucleotide sequence ID" value="NZ_RSCM01000009.1"/>
</dbReference>
<dbReference type="EMBL" id="RSCM01000009">
    <property type="protein sequence ID" value="RUS95661.1"/>
    <property type="molecule type" value="Genomic_DNA"/>
</dbReference>
<dbReference type="OrthoDB" id="494364at2"/>
<feature type="transmembrane region" description="Helical" evidence="1">
    <location>
        <begin position="12"/>
        <end position="34"/>
    </location>
</feature>
<proteinExistence type="predicted"/>
<name>A0A3S5K335_ANAVA</name>
<dbReference type="Proteomes" id="UP000276103">
    <property type="component" value="Unassembled WGS sequence"/>
</dbReference>
<feature type="transmembrane region" description="Helical" evidence="1">
    <location>
        <begin position="232"/>
        <end position="251"/>
    </location>
</feature>
<protein>
    <recommendedName>
        <fullName evidence="4">Glycosyltransferase RgtA/B/C/D-like domain-containing protein</fullName>
    </recommendedName>
</protein>
<gene>
    <name evidence="2" type="ORF">DSM107003_28370</name>
</gene>
<accession>A0A3S5K335</accession>
<dbReference type="AlphaFoldDB" id="A0A3S5K335"/>
<organism evidence="2 3">
    <name type="scientific">Trichormus variabilis SAG 1403-4b</name>
    <dbReference type="NCBI Taxonomy" id="447716"/>
    <lineage>
        <taxon>Bacteria</taxon>
        <taxon>Bacillati</taxon>
        <taxon>Cyanobacteriota</taxon>
        <taxon>Cyanophyceae</taxon>
        <taxon>Nostocales</taxon>
        <taxon>Nostocaceae</taxon>
        <taxon>Trichormus</taxon>
    </lineage>
</organism>
<feature type="transmembrane region" description="Helical" evidence="1">
    <location>
        <begin position="182"/>
        <end position="200"/>
    </location>
</feature>
<feature type="transmembrane region" description="Helical" evidence="1">
    <location>
        <begin position="306"/>
        <end position="325"/>
    </location>
</feature>
<keyword evidence="1" id="KW-0472">Membrane</keyword>
<feature type="transmembrane region" description="Helical" evidence="1">
    <location>
        <begin position="157"/>
        <end position="175"/>
    </location>
</feature>